<evidence type="ECO:0000259" key="2">
    <source>
        <dbReference type="PROSITE" id="PS51462"/>
    </source>
</evidence>
<organism evidence="3">
    <name type="scientific">viral metagenome</name>
    <dbReference type="NCBI Taxonomy" id="1070528"/>
    <lineage>
        <taxon>unclassified sequences</taxon>
        <taxon>metagenomes</taxon>
        <taxon>organismal metagenomes</taxon>
    </lineage>
</organism>
<dbReference type="InterPro" id="IPR000086">
    <property type="entry name" value="NUDIX_hydrolase_dom"/>
</dbReference>
<dbReference type="GO" id="GO:0016787">
    <property type="term" value="F:hydrolase activity"/>
    <property type="evidence" value="ECO:0007669"/>
    <property type="project" value="UniProtKB-KW"/>
</dbReference>
<protein>
    <recommendedName>
        <fullName evidence="2">Nudix hydrolase domain-containing protein</fullName>
    </recommendedName>
</protein>
<evidence type="ECO:0000256" key="1">
    <source>
        <dbReference type="ARBA" id="ARBA00022801"/>
    </source>
</evidence>
<dbReference type="PROSITE" id="PS51462">
    <property type="entry name" value="NUDIX"/>
    <property type="match status" value="1"/>
</dbReference>
<name>A0A6C0H3H4_9ZZZZ</name>
<dbReference type="EMBL" id="MN739863">
    <property type="protein sequence ID" value="QHT75112.1"/>
    <property type="molecule type" value="Genomic_DNA"/>
</dbReference>
<dbReference type="AlphaFoldDB" id="A0A6C0H3H4"/>
<dbReference type="PROSITE" id="PS00893">
    <property type="entry name" value="NUDIX_BOX"/>
    <property type="match status" value="1"/>
</dbReference>
<keyword evidence="1" id="KW-0378">Hydrolase</keyword>
<dbReference type="InterPro" id="IPR020084">
    <property type="entry name" value="NUDIX_hydrolase_CS"/>
</dbReference>
<accession>A0A6C0H3H4</accession>
<dbReference type="InterPro" id="IPR015797">
    <property type="entry name" value="NUDIX_hydrolase-like_dom_sf"/>
</dbReference>
<proteinExistence type="predicted"/>
<reference evidence="3" key="1">
    <citation type="journal article" date="2020" name="Nature">
        <title>Giant virus diversity and host interactions through global metagenomics.</title>
        <authorList>
            <person name="Schulz F."/>
            <person name="Roux S."/>
            <person name="Paez-Espino D."/>
            <person name="Jungbluth S."/>
            <person name="Walsh D.A."/>
            <person name="Denef V.J."/>
            <person name="McMahon K.D."/>
            <person name="Konstantinidis K.T."/>
            <person name="Eloe-Fadrosh E.A."/>
            <person name="Kyrpides N.C."/>
            <person name="Woyke T."/>
        </authorList>
    </citation>
    <scope>NUCLEOTIDE SEQUENCE</scope>
    <source>
        <strain evidence="3">GVMAG-M-3300023179-63</strain>
    </source>
</reference>
<feature type="domain" description="Nudix hydrolase" evidence="2">
    <location>
        <begin position="1"/>
        <end position="155"/>
    </location>
</feature>
<dbReference type="Gene3D" id="3.90.79.10">
    <property type="entry name" value="Nucleoside Triphosphate Pyrophosphohydrolase"/>
    <property type="match status" value="1"/>
</dbReference>
<sequence>MGAGVLPVALYKGTLFLLLGQERNNNLWCDFGGGAYKGEKPYKTAIREGSEELNGFLGDENDFETTVNHNMILSITYDKYTSYIFRTNYDKKLPIYFTNVNKFAEFHLKDKIETQYNGLFEKKQIQWFPLSKFKEDKSRAMFREHYKPVLDSVLKNEKFIIKFIETMEPK</sequence>
<evidence type="ECO:0000313" key="3">
    <source>
        <dbReference type="EMBL" id="QHT75112.1"/>
    </source>
</evidence>
<dbReference type="SUPFAM" id="SSF55811">
    <property type="entry name" value="Nudix"/>
    <property type="match status" value="1"/>
</dbReference>